<proteinExistence type="inferred from homology"/>
<dbReference type="Pfam" id="PF13087">
    <property type="entry name" value="AAA_12"/>
    <property type="match status" value="1"/>
</dbReference>
<feature type="region of interest" description="Disordered" evidence="20">
    <location>
        <begin position="1"/>
        <end position="106"/>
    </location>
</feature>
<keyword evidence="5 19" id="KW-0540">Nuclease</keyword>
<evidence type="ECO:0000256" key="10">
    <source>
        <dbReference type="ARBA" id="ARBA00022806"/>
    </source>
</evidence>
<sequence length="1395" mass="153349">MPRGRKMTATKASKDGSLRQASLMEFVRPTASTATSAEPGISTSAGLPEPASPDPNTSIIPGTPEASVAPTKGFKSSTGDFVHPPFAARLGPPSSTRLHRKPRRSSLVTQRHILAMAKRVAEGRTDAVSREGDYDGLNYAPIRQVSLGGSSSTTIASQRARKMVQMAVSQASQSKTRQTKQVTSGVVEASKDRSVVFEDGAEAAPQLLKERQPLTLERQELHVLDEVFSDFVASSRSSRGDPEWTARSNEKKETLGKSSVDTVVLGSSLVDALDEEGENGFDNQMELRLRVPPTPEAKKQPWYRCRVTEVATSGHSKIVSTICLDAQASPAVHLSGSWYDTPLQVGDIINLIPSSIGTKSTTSPSFSTWSLSDDPLPSDVTIPPLLVLYPEVLISGTTVAAAATGCARRAVLQHFWDKDEVGLAVMSSDSDFATLTSLSEGGIMLVGSLVHRAFQQAVRQQMSGNPSAPQAVLCHDLITPPTILQLYAMADSAEKFCESLKFFLPKINQWMERHCVVGSNSSCASSGVSNKPVIKEVFDIEENIWCTKFGVKGKIDMTIFCSTNPQAPSFLVPLELKTGKPSFSFEHQGQVLLYLLMLSDRHADRIDNVANYGWLVYLRQMDQSDVSGLVKPQANSFRGLIQTRNHLAASLRNLTSREALVTEGEEAKVWEVSLPHPLDKERICSWCPYLFTCVMLRGSSAPPSSDASMQHLLQSRVKHVGANHKSFLHHWIRLQLLEYTSTNRVDKVLAQIAEAADVEEKENQVNSVSGIRGLVIQDSGKSNCEQEFSICLRRYDNGPISIQSLSVGDFVIVSSDNGRHVGLCLATFTAFSKKLNSLTITTDRPLPSWITRFRLDRYVSDKTTQINLSNLMRLMENSKLCSRLRNLIIDQTCPRFTRSLMKTTLLQIRRFLRPLNICQRCAVLSVLMSKDYTLIEGFPGSGKTETLAVLLRCLTVLGKKTLLISHTHSAVDNVLLRLLKNPEINFVRLGACEKVNPLLHSHSLERQLSEEVSKVPVRKDLIKAATECARLVKFVDEVMTRATIVGCTAIAAGGHEALERCHFDVVVTDEATQLLLPTTLGGLFKLNPDSGQFVLLGDANQLPPLVRSNVAREGGFDTSLFALLSPVVQLSADAQAPEEIDSMGSCLVQLKAQYRMNSQILHLSNTLFYDGRMQCASDEVANRTLKLPKDDDKPKGWLTRVLSTHLTDSVILLDTQDICNLANSSFNTNVNNREIELVQQVFVNFTQRGMEADEIGVIAPYRAQVDALRQRLHGKRSFSDNNGRDVCSSGSVEVSTTDQFQGRDKSIIIVSFVDCLRSQPKHVNNKGRSSTFLLNERPRLNVALTRARQKLILIGCGGTHSRSCIVSQQTPTVLEEMLTVLRQMSAVVPIPSTCV</sequence>
<dbReference type="InterPro" id="IPR027417">
    <property type="entry name" value="P-loop_NTPase"/>
</dbReference>
<keyword evidence="17 19" id="KW-0511">Multifunctional enzyme</keyword>
<keyword evidence="8 19" id="KW-0227">DNA damage</keyword>
<dbReference type="InterPro" id="IPR045055">
    <property type="entry name" value="DNA2/NAM7-like"/>
</dbReference>
<evidence type="ECO:0000256" key="4">
    <source>
        <dbReference type="ARBA" id="ARBA00022705"/>
    </source>
</evidence>
<dbReference type="Gene3D" id="3.40.50.300">
    <property type="entry name" value="P-loop containing nucleotide triphosphate hydrolases"/>
    <property type="match status" value="2"/>
</dbReference>
<dbReference type="InterPro" id="IPR047187">
    <property type="entry name" value="SF1_C_Upf1"/>
</dbReference>
<dbReference type="GO" id="GO:0004386">
    <property type="term" value="F:helicase activity"/>
    <property type="evidence" value="ECO:0007669"/>
    <property type="project" value="UniProtKB-KW"/>
</dbReference>
<keyword evidence="4 19" id="KW-0235">DNA replication</keyword>
<dbReference type="InterPro" id="IPR014808">
    <property type="entry name" value="DNA_replication_fac_Dna2_N"/>
</dbReference>
<keyword evidence="25" id="KW-1185">Reference proteome</keyword>
<dbReference type="EMBL" id="JAKROA010000001">
    <property type="protein sequence ID" value="KAL5112224.1"/>
    <property type="molecule type" value="Genomic_DNA"/>
</dbReference>
<comment type="similarity">
    <text evidence="2 19">Belongs to the DNA2/NAM7 helicase family.</text>
</comment>
<dbReference type="PANTHER" id="PTHR10887">
    <property type="entry name" value="DNA2/NAM7 HELICASE FAMILY"/>
    <property type="match status" value="1"/>
</dbReference>
<dbReference type="PANTHER" id="PTHR10887:SF433">
    <property type="entry name" value="DNA REPLICATION ATP-DEPENDENT HELICASE_NUCLEASE DNA2"/>
    <property type="match status" value="1"/>
</dbReference>
<evidence type="ECO:0000313" key="25">
    <source>
        <dbReference type="Proteomes" id="UP001651158"/>
    </source>
</evidence>
<evidence type="ECO:0000256" key="16">
    <source>
        <dbReference type="ARBA" id="ARBA00023242"/>
    </source>
</evidence>
<evidence type="ECO:0000256" key="14">
    <source>
        <dbReference type="ARBA" id="ARBA00023125"/>
    </source>
</evidence>
<dbReference type="SUPFAM" id="SSF52540">
    <property type="entry name" value="P-loop containing nucleoside triphosphate hydrolases"/>
    <property type="match status" value="1"/>
</dbReference>
<comment type="subcellular location">
    <subcellularLocation>
        <location evidence="19">Nucleus</location>
    </subcellularLocation>
    <subcellularLocation>
        <location evidence="19">Chromosome</location>
    </subcellularLocation>
</comment>
<comment type="caution">
    <text evidence="24">The sequence shown here is derived from an EMBL/GenBank/DDBJ whole genome shotgun (WGS) entry which is preliminary data.</text>
</comment>
<keyword evidence="12 19" id="KW-0408">Iron</keyword>
<evidence type="ECO:0000259" key="22">
    <source>
        <dbReference type="Pfam" id="PF13086"/>
    </source>
</evidence>
<evidence type="ECO:0000256" key="13">
    <source>
        <dbReference type="ARBA" id="ARBA00023014"/>
    </source>
</evidence>
<evidence type="ECO:0000256" key="12">
    <source>
        <dbReference type="ARBA" id="ARBA00023004"/>
    </source>
</evidence>
<feature type="domain" description="DNA2/NAM7 helicase helicase" evidence="22">
    <location>
        <begin position="915"/>
        <end position="1015"/>
    </location>
</feature>
<dbReference type="InterPro" id="IPR041677">
    <property type="entry name" value="DNA2/NAM7_AAA_11"/>
</dbReference>
<gene>
    <name evidence="24" type="ORF">TcWFU_005850</name>
</gene>
<dbReference type="Gene3D" id="3.90.320.10">
    <property type="match status" value="1"/>
</dbReference>
<evidence type="ECO:0000256" key="1">
    <source>
        <dbReference type="ARBA" id="ARBA00001966"/>
    </source>
</evidence>
<evidence type="ECO:0000256" key="7">
    <source>
        <dbReference type="ARBA" id="ARBA00022741"/>
    </source>
</evidence>
<keyword evidence="11 19" id="KW-0067">ATP-binding</keyword>
<comment type="cofactor">
    <cofactor evidence="1">
        <name>[4Fe-4S] cluster</name>
        <dbReference type="ChEBI" id="CHEBI:49883"/>
    </cofactor>
</comment>
<keyword evidence="9 19" id="KW-0378">Hydrolase</keyword>
<keyword evidence="14 19" id="KW-0238">DNA-binding</keyword>
<comment type="catalytic activity">
    <reaction evidence="18 19">
        <text>ATP + H2O = ADP + phosphate + H(+)</text>
        <dbReference type="Rhea" id="RHEA:13065"/>
        <dbReference type="ChEBI" id="CHEBI:15377"/>
        <dbReference type="ChEBI" id="CHEBI:15378"/>
        <dbReference type="ChEBI" id="CHEBI:30616"/>
        <dbReference type="ChEBI" id="CHEBI:43474"/>
        <dbReference type="ChEBI" id="CHEBI:456216"/>
        <dbReference type="EC" id="3.6.4.12"/>
    </reaction>
</comment>
<feature type="domain" description="DNA2/NAM7 helicase helicase" evidence="22">
    <location>
        <begin position="1033"/>
        <end position="1108"/>
    </location>
</feature>
<name>A0ABR4QS02_9CEST</name>
<feature type="domain" description="DNA replication factor Dna2 N-terminal" evidence="21">
    <location>
        <begin position="329"/>
        <end position="559"/>
    </location>
</feature>
<keyword evidence="6 19" id="KW-0479">Metal-binding</keyword>
<evidence type="ECO:0000256" key="18">
    <source>
        <dbReference type="ARBA" id="ARBA00047995"/>
    </source>
</evidence>
<evidence type="ECO:0000256" key="5">
    <source>
        <dbReference type="ARBA" id="ARBA00022722"/>
    </source>
</evidence>
<evidence type="ECO:0000256" key="6">
    <source>
        <dbReference type="ARBA" id="ARBA00022723"/>
    </source>
</evidence>
<evidence type="ECO:0000259" key="23">
    <source>
        <dbReference type="Pfam" id="PF13087"/>
    </source>
</evidence>
<evidence type="ECO:0000256" key="9">
    <source>
        <dbReference type="ARBA" id="ARBA00022801"/>
    </source>
</evidence>
<evidence type="ECO:0000256" key="3">
    <source>
        <dbReference type="ARBA" id="ARBA00022485"/>
    </source>
</evidence>
<evidence type="ECO:0000256" key="19">
    <source>
        <dbReference type="RuleBase" id="RU367041"/>
    </source>
</evidence>
<evidence type="ECO:0000259" key="21">
    <source>
        <dbReference type="Pfam" id="PF08696"/>
    </source>
</evidence>
<organism evidence="24 25">
    <name type="scientific">Taenia crassiceps</name>
    <dbReference type="NCBI Taxonomy" id="6207"/>
    <lineage>
        <taxon>Eukaryota</taxon>
        <taxon>Metazoa</taxon>
        <taxon>Spiralia</taxon>
        <taxon>Lophotrochozoa</taxon>
        <taxon>Platyhelminthes</taxon>
        <taxon>Cestoda</taxon>
        <taxon>Eucestoda</taxon>
        <taxon>Cyclophyllidea</taxon>
        <taxon>Taeniidae</taxon>
        <taxon>Taenia</taxon>
    </lineage>
</organism>
<feature type="domain" description="DNA2/NAM7 helicase-like C-terminal" evidence="23">
    <location>
        <begin position="1145"/>
        <end position="1356"/>
    </location>
</feature>
<evidence type="ECO:0000256" key="8">
    <source>
        <dbReference type="ARBA" id="ARBA00022763"/>
    </source>
</evidence>
<evidence type="ECO:0000256" key="20">
    <source>
        <dbReference type="SAM" id="MobiDB-lite"/>
    </source>
</evidence>
<keyword evidence="15 19" id="KW-0234">DNA repair</keyword>
<protein>
    <recommendedName>
        <fullName evidence="19">DNA replication ATP-dependent helicase/nuclease</fullName>
        <ecNumber evidence="19">3.1.-.-</ecNumber>
        <ecNumber evidence="19">3.6.4.12</ecNumber>
    </recommendedName>
</protein>
<dbReference type="EC" id="3.1.-.-" evidence="19"/>
<evidence type="ECO:0000256" key="2">
    <source>
        <dbReference type="ARBA" id="ARBA00007913"/>
    </source>
</evidence>
<dbReference type="Proteomes" id="UP001651158">
    <property type="component" value="Unassembled WGS sequence"/>
</dbReference>
<keyword evidence="7 19" id="KW-0547">Nucleotide-binding</keyword>
<dbReference type="InterPro" id="IPR011604">
    <property type="entry name" value="PDDEXK-like_dom_sf"/>
</dbReference>
<dbReference type="InterPro" id="IPR041679">
    <property type="entry name" value="DNA2/NAM7-like_C"/>
</dbReference>
<dbReference type="CDD" id="cd18808">
    <property type="entry name" value="SF1_C_Upf1"/>
    <property type="match status" value="1"/>
</dbReference>
<accession>A0ABR4QS02</accession>
<dbReference type="EC" id="3.6.4.12" evidence="19"/>
<keyword evidence="16 19" id="KW-0539">Nucleus</keyword>
<evidence type="ECO:0000256" key="15">
    <source>
        <dbReference type="ARBA" id="ARBA00023204"/>
    </source>
</evidence>
<keyword evidence="13 19" id="KW-0411">Iron-sulfur</keyword>
<comment type="function">
    <text evidence="19">Key enzyme involved in DNA replication and DNA repair. Involved in Okazaki fragments processing by cleaving long flaps that escape FEN1: flaps that are longer than 27 nucleotides are coated by replication protein A complex (RPA), leading to recruit DNA2 which cleaves the flap until it is too short to bind RPA and becomes a substrate for FEN1. Also involved in 5'-end resection of DNA during double-strand break (DSB) repair by mediating the cleavage of 5'-ssDNA.</text>
</comment>
<dbReference type="Pfam" id="PF13086">
    <property type="entry name" value="AAA_11"/>
    <property type="match status" value="2"/>
</dbReference>
<reference evidence="24 25" key="1">
    <citation type="journal article" date="2022" name="Front. Cell. Infect. Microbiol.">
        <title>The Genomes of Two Strains of Taenia crassiceps the Animal Model for the Study of Human Cysticercosis.</title>
        <authorList>
            <person name="Bobes R.J."/>
            <person name="Estrada K."/>
            <person name="Rios-Valencia D.G."/>
            <person name="Calderon-Gallegos A."/>
            <person name="de la Torre P."/>
            <person name="Carrero J.C."/>
            <person name="Sanchez-Flores A."/>
            <person name="Laclette J.P."/>
        </authorList>
    </citation>
    <scope>NUCLEOTIDE SEQUENCE [LARGE SCALE GENOMIC DNA]</scope>
    <source>
        <strain evidence="24">WFUcys</strain>
    </source>
</reference>
<keyword evidence="19" id="KW-0158">Chromosome</keyword>
<feature type="compositionally biased region" description="Polar residues" evidence="20">
    <location>
        <begin position="30"/>
        <end position="45"/>
    </location>
</feature>
<evidence type="ECO:0000256" key="17">
    <source>
        <dbReference type="ARBA" id="ARBA00023268"/>
    </source>
</evidence>
<dbReference type="Pfam" id="PF08696">
    <property type="entry name" value="Dna2"/>
    <property type="match status" value="1"/>
</dbReference>
<keyword evidence="10 19" id="KW-0347">Helicase</keyword>
<keyword evidence="3 19" id="KW-0004">4Fe-4S</keyword>
<evidence type="ECO:0000256" key="11">
    <source>
        <dbReference type="ARBA" id="ARBA00022840"/>
    </source>
</evidence>
<evidence type="ECO:0000313" key="24">
    <source>
        <dbReference type="EMBL" id="KAL5112224.1"/>
    </source>
</evidence>